<evidence type="ECO:0000256" key="3">
    <source>
        <dbReference type="ARBA" id="ARBA00004729"/>
    </source>
</evidence>
<dbReference type="AlphaFoldDB" id="A0A3N6MTV0"/>
<feature type="compositionally biased region" description="Basic and acidic residues" evidence="12">
    <location>
        <begin position="20"/>
        <end position="33"/>
    </location>
</feature>
<evidence type="ECO:0000256" key="10">
    <source>
        <dbReference type="ARBA" id="ARBA00023239"/>
    </source>
</evidence>
<organism evidence="14 15">
    <name type="scientific">Natrarchaeobius chitinivorans</name>
    <dbReference type="NCBI Taxonomy" id="1679083"/>
    <lineage>
        <taxon>Archaea</taxon>
        <taxon>Methanobacteriati</taxon>
        <taxon>Methanobacteriota</taxon>
        <taxon>Stenosarchaea group</taxon>
        <taxon>Halobacteria</taxon>
        <taxon>Halobacteriales</taxon>
        <taxon>Natrialbaceae</taxon>
        <taxon>Natrarchaeobius</taxon>
    </lineage>
</organism>
<keyword evidence="15" id="KW-1185">Reference proteome</keyword>
<comment type="similarity">
    <text evidence="4">Belongs to the LeuD family. LeuD type 1 subfamily.</text>
</comment>
<comment type="similarity">
    <text evidence="5">Belongs to the LeuD family. LeuD type 2 subfamily.</text>
</comment>
<evidence type="ECO:0000313" key="15">
    <source>
        <dbReference type="Proteomes" id="UP000281431"/>
    </source>
</evidence>
<dbReference type="NCBIfam" id="NF002458">
    <property type="entry name" value="PRK01641.1"/>
    <property type="match status" value="1"/>
</dbReference>
<dbReference type="PANTHER" id="PTHR43345">
    <property type="entry name" value="3-ISOPROPYLMALATE DEHYDRATASE SMALL SUBUNIT 2-RELATED-RELATED"/>
    <property type="match status" value="1"/>
</dbReference>
<dbReference type="GO" id="GO:0009316">
    <property type="term" value="C:3-isopropylmalate dehydratase complex"/>
    <property type="evidence" value="ECO:0007669"/>
    <property type="project" value="InterPro"/>
</dbReference>
<evidence type="ECO:0000256" key="2">
    <source>
        <dbReference type="ARBA" id="ARBA00002695"/>
    </source>
</evidence>
<comment type="catalytic activity">
    <reaction evidence="1">
        <text>(2R,3S)-3-isopropylmalate = (2S)-2-isopropylmalate</text>
        <dbReference type="Rhea" id="RHEA:32287"/>
        <dbReference type="ChEBI" id="CHEBI:1178"/>
        <dbReference type="ChEBI" id="CHEBI:35121"/>
        <dbReference type="EC" id="4.2.1.33"/>
    </reaction>
</comment>
<evidence type="ECO:0000256" key="11">
    <source>
        <dbReference type="ARBA" id="ARBA00023304"/>
    </source>
</evidence>
<dbReference type="OrthoDB" id="6505at2157"/>
<evidence type="ECO:0000256" key="5">
    <source>
        <dbReference type="ARBA" id="ARBA00009869"/>
    </source>
</evidence>
<feature type="compositionally biased region" description="Basic and acidic residues" evidence="12">
    <location>
        <begin position="1"/>
        <end position="10"/>
    </location>
</feature>
<dbReference type="GO" id="GO:0003861">
    <property type="term" value="F:3-isopropylmalate dehydratase activity"/>
    <property type="evidence" value="ECO:0007669"/>
    <property type="project" value="UniProtKB-EC"/>
</dbReference>
<evidence type="ECO:0000256" key="4">
    <source>
        <dbReference type="ARBA" id="ARBA00009845"/>
    </source>
</evidence>
<dbReference type="Gene3D" id="3.20.19.10">
    <property type="entry name" value="Aconitase, domain 4"/>
    <property type="match status" value="1"/>
</dbReference>
<keyword evidence="11" id="KW-0100">Branched-chain amino acid biosynthesis</keyword>
<comment type="pathway">
    <text evidence="3">Amino-acid biosynthesis; L-leucine biosynthesis; L-leucine from 3-methyl-2-oxobutanoate: step 2/4.</text>
</comment>
<dbReference type="InterPro" id="IPR050075">
    <property type="entry name" value="LeuD"/>
</dbReference>
<accession>A0A3N6MTV0</accession>
<reference evidence="14 15" key="1">
    <citation type="submission" date="2018-10" db="EMBL/GenBank/DDBJ databases">
        <title>Natrarchaeobius chitinivorans gen. nov., sp. nov., and Natrarchaeobius haloalkaliphilus sp. nov., alkaliphilic, chitin-utilizing haloarchaea from hypersaline alkaline lakes.</title>
        <authorList>
            <person name="Sorokin D.Y."/>
            <person name="Elcheninov A.G."/>
            <person name="Kostrikina N.A."/>
            <person name="Bale N.J."/>
            <person name="Sinninghe Damste J.S."/>
            <person name="Khijniak T.V."/>
            <person name="Kublanov I.V."/>
            <person name="Toshchakov S.V."/>
        </authorList>
    </citation>
    <scope>NUCLEOTIDE SEQUENCE [LARGE SCALE GENOMIC DNA]</scope>
    <source>
        <strain evidence="14 15">AArcht7</strain>
    </source>
</reference>
<dbReference type="SUPFAM" id="SSF52016">
    <property type="entry name" value="LeuD/IlvD-like"/>
    <property type="match status" value="1"/>
</dbReference>
<sequence length="243" mass="26646">MRSEAERSESSEQASGRTPASRDAEVREIRTDGGDDVEIPEVDYVSGSGVPIRGNDIDTDQIIPARFMKVVTFDGLGEFAFFDLRFDENDDLKDHPFNEERFQDSSVMVVNANFGCGSSREHAPQALMRWGIDALIGESFAEIFAGNCLALGIPTVTADSETIEELQEWVDANPDGELEIDVEAETVTYGGETIDVTVDEAQRKALVEGVWDTTALMKANAGEVRKTAEELPYVEESAIPEAE</sequence>
<dbReference type="NCBIfam" id="TIGR00171">
    <property type="entry name" value="leuD"/>
    <property type="match status" value="1"/>
</dbReference>
<evidence type="ECO:0000256" key="7">
    <source>
        <dbReference type="ARBA" id="ARBA00011998"/>
    </source>
</evidence>
<dbReference type="EMBL" id="REFZ01000004">
    <property type="protein sequence ID" value="RQH01341.1"/>
    <property type="molecule type" value="Genomic_DNA"/>
</dbReference>
<dbReference type="UniPathway" id="UPA00048">
    <property type="reaction ID" value="UER00071"/>
</dbReference>
<comment type="caution">
    <text evidence="14">The sequence shown here is derived from an EMBL/GenBank/DDBJ whole genome shotgun (WGS) entry which is preliminary data.</text>
</comment>
<feature type="region of interest" description="Disordered" evidence="12">
    <location>
        <begin position="1"/>
        <end position="42"/>
    </location>
</feature>
<feature type="domain" description="Aconitase A/isopropylmalate dehydratase small subunit swivel" evidence="13">
    <location>
        <begin position="47"/>
        <end position="157"/>
    </location>
</feature>
<evidence type="ECO:0000256" key="6">
    <source>
        <dbReference type="ARBA" id="ARBA00011271"/>
    </source>
</evidence>
<evidence type="ECO:0000256" key="12">
    <source>
        <dbReference type="SAM" id="MobiDB-lite"/>
    </source>
</evidence>
<protein>
    <recommendedName>
        <fullName evidence="7">3-isopropylmalate dehydratase</fullName>
        <ecNumber evidence="7">4.2.1.33</ecNumber>
    </recommendedName>
</protein>
<dbReference type="EC" id="4.2.1.33" evidence="7"/>
<dbReference type="Proteomes" id="UP000281431">
    <property type="component" value="Unassembled WGS sequence"/>
</dbReference>
<evidence type="ECO:0000313" key="14">
    <source>
        <dbReference type="EMBL" id="RQH01341.1"/>
    </source>
</evidence>
<dbReference type="InterPro" id="IPR033940">
    <property type="entry name" value="IPMI_Swivel"/>
</dbReference>
<proteinExistence type="inferred from homology"/>
<gene>
    <name evidence="14" type="primary">leuD</name>
    <name evidence="14" type="ORF">EA472_07805</name>
</gene>
<name>A0A3N6MTV0_NATCH</name>
<comment type="subunit">
    <text evidence="6">Heterodimer of LeuC and LeuD.</text>
</comment>
<keyword evidence="9" id="KW-0028">Amino-acid biosynthesis</keyword>
<dbReference type="InterPro" id="IPR000573">
    <property type="entry name" value="AconitaseA/IPMdHydase_ssu_swvl"/>
</dbReference>
<evidence type="ECO:0000259" key="13">
    <source>
        <dbReference type="Pfam" id="PF00694"/>
    </source>
</evidence>
<keyword evidence="10 14" id="KW-0456">Lyase</keyword>
<dbReference type="GO" id="GO:0009098">
    <property type="term" value="P:L-leucine biosynthetic process"/>
    <property type="evidence" value="ECO:0007669"/>
    <property type="project" value="UniProtKB-UniPathway"/>
</dbReference>
<keyword evidence="8" id="KW-0432">Leucine biosynthesis</keyword>
<dbReference type="CDD" id="cd01577">
    <property type="entry name" value="IPMI_Swivel"/>
    <property type="match status" value="1"/>
</dbReference>
<dbReference type="Pfam" id="PF00694">
    <property type="entry name" value="Aconitase_C"/>
    <property type="match status" value="1"/>
</dbReference>
<dbReference type="InterPro" id="IPR004431">
    <property type="entry name" value="3-IsopropMal_deHydase_ssu"/>
</dbReference>
<evidence type="ECO:0000256" key="8">
    <source>
        <dbReference type="ARBA" id="ARBA00022430"/>
    </source>
</evidence>
<evidence type="ECO:0000256" key="9">
    <source>
        <dbReference type="ARBA" id="ARBA00022605"/>
    </source>
</evidence>
<evidence type="ECO:0000256" key="1">
    <source>
        <dbReference type="ARBA" id="ARBA00000491"/>
    </source>
</evidence>
<comment type="function">
    <text evidence="2">Catalyzes the isomerization between 2-isopropylmalate and 3-isopropylmalate, via the formation of 2-isopropylmaleate.</text>
</comment>
<dbReference type="InterPro" id="IPR015928">
    <property type="entry name" value="Aconitase/3IPM_dehydase_swvl"/>
</dbReference>
<dbReference type="PANTHER" id="PTHR43345:SF5">
    <property type="entry name" value="3-ISOPROPYLMALATE DEHYDRATASE SMALL SUBUNIT"/>
    <property type="match status" value="1"/>
</dbReference>